<feature type="chain" id="PRO_5043493827" evidence="1">
    <location>
        <begin position="21"/>
        <end position="390"/>
    </location>
</feature>
<proteinExistence type="predicted"/>
<name>A0AAU9Q3U1_9VIBR</name>
<accession>A0AAU9Q3U1</accession>
<evidence type="ECO:0000256" key="1">
    <source>
        <dbReference type="SAM" id="SignalP"/>
    </source>
</evidence>
<evidence type="ECO:0000313" key="2">
    <source>
        <dbReference type="EMBL" id="CAH1523522.1"/>
    </source>
</evidence>
<dbReference type="SUPFAM" id="SSF48452">
    <property type="entry name" value="TPR-like"/>
    <property type="match status" value="2"/>
</dbReference>
<feature type="signal peptide" evidence="1">
    <location>
        <begin position="1"/>
        <end position="20"/>
    </location>
</feature>
<evidence type="ECO:0000313" key="3">
    <source>
        <dbReference type="Proteomes" id="UP001295420"/>
    </source>
</evidence>
<dbReference type="Proteomes" id="UP001295420">
    <property type="component" value="Unassembled WGS sequence"/>
</dbReference>
<dbReference type="InterPro" id="IPR011990">
    <property type="entry name" value="TPR-like_helical_dom_sf"/>
</dbReference>
<dbReference type="EMBL" id="CAKMTQ010000007">
    <property type="protein sequence ID" value="CAH1523522.1"/>
    <property type="molecule type" value="Genomic_DNA"/>
</dbReference>
<sequence length="390" mass="44771">MMKQFLIGAVLSLSAFTTVANELSQYTATRVQRAHNLAQEEKLQEAISTLEGLDLSRGYDQAFVARMLGIFYWQNEQVKPAIKQLEIAVNSGLLEDEQAWQTRKMLADMLLNEQQFSKALPHYYDLSKSVPESQKAHEIWLRIAQSHYQLSQWNKVLSAMARYEKYGQPDEMAPLSIKLSAELELKKWQPAIGTIKRLIAIEPERVEWWRQLVALYLRVDDDKRALDALALAKLKGVELNQDDLKLLAQLYGKRGIPERAAKVLGELNEVNSDSKLKAQQATYWQMAKEWDKSIASWRVAAKLDRQYYWNLSQLLVQEGHYKDALIALDKVSGRKADVALVKTRAYYKLKRIEDALANAKRANEIEPSTQAESWVKYLSQLRKVKASQNS</sequence>
<gene>
    <name evidence="2" type="ORF">THF1D04_150083</name>
</gene>
<organism evidence="2 3">
    <name type="scientific">Vibrio owensii</name>
    <dbReference type="NCBI Taxonomy" id="696485"/>
    <lineage>
        <taxon>Bacteria</taxon>
        <taxon>Pseudomonadati</taxon>
        <taxon>Pseudomonadota</taxon>
        <taxon>Gammaproteobacteria</taxon>
        <taxon>Vibrionales</taxon>
        <taxon>Vibrionaceae</taxon>
        <taxon>Vibrio</taxon>
    </lineage>
</organism>
<reference evidence="2" key="1">
    <citation type="submission" date="2022-01" db="EMBL/GenBank/DDBJ databases">
        <authorList>
            <person name="Lagorce A."/>
        </authorList>
    </citation>
    <scope>NUCLEOTIDE SEQUENCE</scope>
    <source>
        <strain evidence="2">Th15_F1_D04</strain>
    </source>
</reference>
<comment type="caution">
    <text evidence="2">The sequence shown here is derived from an EMBL/GenBank/DDBJ whole genome shotgun (WGS) entry which is preliminary data.</text>
</comment>
<keyword evidence="1" id="KW-0732">Signal</keyword>
<protein>
    <submittedName>
        <fullName evidence="2">TPR domain protein, component of TonB system</fullName>
    </submittedName>
</protein>
<dbReference type="AlphaFoldDB" id="A0AAU9Q3U1"/>
<dbReference type="RefSeq" id="WP_045413515.1">
    <property type="nucleotide sequence ID" value="NZ_BBLB01000033.1"/>
</dbReference>
<dbReference type="Gene3D" id="1.25.40.10">
    <property type="entry name" value="Tetratricopeptide repeat domain"/>
    <property type="match status" value="3"/>
</dbReference>